<name>A0AAV6USC4_9ARAC</name>
<dbReference type="AlphaFoldDB" id="A0AAV6USC4"/>
<keyword evidence="3" id="KW-1185">Reference proteome</keyword>
<dbReference type="InterPro" id="IPR008974">
    <property type="entry name" value="TRAF-like"/>
</dbReference>
<protein>
    <recommendedName>
        <fullName evidence="1">MATH domain-containing protein</fullName>
    </recommendedName>
</protein>
<sequence length="111" mass="13055">MKLLVSSVATCYLYRRKAEATFNFTLAIRMYNGQFKETDENVFDGSNYFKGYSKFLSLEELKGSDGYLDNDTLTVRCRMWKTDFDISASVKWGAHSRIKVSKFDYTWIFYI</sequence>
<evidence type="ECO:0000313" key="3">
    <source>
        <dbReference type="Proteomes" id="UP000827092"/>
    </source>
</evidence>
<dbReference type="EMBL" id="JAFNEN010000309">
    <property type="protein sequence ID" value="KAG8186211.1"/>
    <property type="molecule type" value="Genomic_DNA"/>
</dbReference>
<evidence type="ECO:0000313" key="2">
    <source>
        <dbReference type="EMBL" id="KAG8186211.1"/>
    </source>
</evidence>
<evidence type="ECO:0000259" key="1">
    <source>
        <dbReference type="PROSITE" id="PS50144"/>
    </source>
</evidence>
<dbReference type="Proteomes" id="UP000827092">
    <property type="component" value="Unassembled WGS sequence"/>
</dbReference>
<organism evidence="2 3">
    <name type="scientific">Oedothorax gibbosus</name>
    <dbReference type="NCBI Taxonomy" id="931172"/>
    <lineage>
        <taxon>Eukaryota</taxon>
        <taxon>Metazoa</taxon>
        <taxon>Ecdysozoa</taxon>
        <taxon>Arthropoda</taxon>
        <taxon>Chelicerata</taxon>
        <taxon>Arachnida</taxon>
        <taxon>Araneae</taxon>
        <taxon>Araneomorphae</taxon>
        <taxon>Entelegynae</taxon>
        <taxon>Araneoidea</taxon>
        <taxon>Linyphiidae</taxon>
        <taxon>Erigoninae</taxon>
        <taxon>Oedothorax</taxon>
    </lineage>
</organism>
<reference evidence="2 3" key="1">
    <citation type="journal article" date="2022" name="Nat. Ecol. Evol.">
        <title>A masculinizing supergene underlies an exaggerated male reproductive morph in a spider.</title>
        <authorList>
            <person name="Hendrickx F."/>
            <person name="De Corte Z."/>
            <person name="Sonet G."/>
            <person name="Van Belleghem S.M."/>
            <person name="Kostlbacher S."/>
            <person name="Vangestel C."/>
        </authorList>
    </citation>
    <scope>NUCLEOTIDE SEQUENCE [LARGE SCALE GENOMIC DNA]</scope>
    <source>
        <strain evidence="2">W744_W776</strain>
    </source>
</reference>
<proteinExistence type="predicted"/>
<comment type="caution">
    <text evidence="2">The sequence shown here is derived from an EMBL/GenBank/DDBJ whole genome shotgun (WGS) entry which is preliminary data.</text>
</comment>
<dbReference type="PROSITE" id="PS50144">
    <property type="entry name" value="MATH"/>
    <property type="match status" value="1"/>
</dbReference>
<dbReference type="InterPro" id="IPR002083">
    <property type="entry name" value="MATH/TRAF_dom"/>
</dbReference>
<accession>A0AAV6USC4</accession>
<dbReference type="Gene3D" id="2.60.210.10">
    <property type="entry name" value="Apoptosis, Tumor Necrosis Factor Receptor Associated Protein 2, Chain A"/>
    <property type="match status" value="1"/>
</dbReference>
<gene>
    <name evidence="2" type="ORF">JTE90_008739</name>
</gene>
<feature type="domain" description="MATH" evidence="1">
    <location>
        <begin position="1"/>
        <end position="79"/>
    </location>
</feature>
<dbReference type="SUPFAM" id="SSF49599">
    <property type="entry name" value="TRAF domain-like"/>
    <property type="match status" value="1"/>
</dbReference>